<gene>
    <name evidence="2" type="ORF">CANINC_003448</name>
</gene>
<dbReference type="OrthoDB" id="409543at2759"/>
<dbReference type="EMBL" id="SELW01000553">
    <property type="protein sequence ID" value="TID21168.1"/>
    <property type="molecule type" value="Genomic_DNA"/>
</dbReference>
<dbReference type="GO" id="GO:0000136">
    <property type="term" value="C:mannan polymerase complex"/>
    <property type="evidence" value="ECO:0007669"/>
    <property type="project" value="TreeGrafter"/>
</dbReference>
<dbReference type="Proteomes" id="UP000307173">
    <property type="component" value="Unassembled WGS sequence"/>
</dbReference>
<name>A0A4T0WYK5_9ASCO</name>
<dbReference type="SUPFAM" id="SSF53448">
    <property type="entry name" value="Nucleotide-diphospho-sugar transferases"/>
    <property type="match status" value="1"/>
</dbReference>
<evidence type="ECO:0000313" key="3">
    <source>
        <dbReference type="Proteomes" id="UP000307173"/>
    </source>
</evidence>
<protein>
    <recommendedName>
        <fullName evidence="4">Glycosyltransferase family 32 protein</fullName>
    </recommendedName>
</protein>
<dbReference type="InterPro" id="IPR039367">
    <property type="entry name" value="Och1-like"/>
</dbReference>
<evidence type="ECO:0008006" key="4">
    <source>
        <dbReference type="Google" id="ProtNLM"/>
    </source>
</evidence>
<dbReference type="STRING" id="52247.A0A4T0WYK5"/>
<reference evidence="2 3" key="1">
    <citation type="journal article" date="2019" name="Front. Genet.">
        <title>Whole-Genome Sequencing of the Opportunistic Yeast Pathogen Candida inconspicua Uncovers Its Hybrid Origin.</title>
        <authorList>
            <person name="Mixao V."/>
            <person name="Hansen A.P."/>
            <person name="Saus E."/>
            <person name="Boekhout T."/>
            <person name="Lass-Florl C."/>
            <person name="Gabaldon T."/>
        </authorList>
    </citation>
    <scope>NUCLEOTIDE SEQUENCE [LARGE SCALE GENOMIC DNA]</scope>
    <source>
        <strain evidence="2 3">CBS 180</strain>
    </source>
</reference>
<comment type="similarity">
    <text evidence="1">Belongs to the glycosyltransferase 32 family.</text>
</comment>
<dbReference type="GO" id="GO:0000009">
    <property type="term" value="F:alpha-1,6-mannosyltransferase activity"/>
    <property type="evidence" value="ECO:0007669"/>
    <property type="project" value="InterPro"/>
</dbReference>
<evidence type="ECO:0000313" key="2">
    <source>
        <dbReference type="EMBL" id="TID21168.1"/>
    </source>
</evidence>
<dbReference type="InterPro" id="IPR007577">
    <property type="entry name" value="GlycoTrfase_DXD_sugar-bd_CS"/>
</dbReference>
<proteinExistence type="inferred from homology"/>
<dbReference type="AlphaFoldDB" id="A0A4T0WYK5"/>
<sequence>MNILSVNIFNPSVHDPELNKMYKIAAQMRAGKNTNNEEDFVAVTPKDHIGNEMKRPPEKNVYQMTSILDRLLYHFPYNEKERVENNIFQLWTTSDTDDESFPKECISLIDRWKTANKDFEHSLLSIEDAEDIVADILRPSVPEVIAALRQLPNKRLKFEFLKYLLIFLHGGVYADIDTTNVKPIKYWYQLDSVPTKIWLGVDADSNTETWMDSYNRRLTFNNNIFRAKAFHPLLARVIARITFITFTQRDTINSIDWDSEYSNVDASGAPLIQFTGTSLLTDTAFEYLNLLDRYIYFTSSQDSNKKKNRVKLKKQIYGPSVDPAQRFSYKSFTLLSNPIQIYDFVILPKISFNGYDSAKIDFFDDKDEKTGYDKYYYGRSKALTDWSPKKLRLASN</sequence>
<accession>A0A4T0WYK5</accession>
<dbReference type="InterPro" id="IPR029044">
    <property type="entry name" value="Nucleotide-diphossugar_trans"/>
</dbReference>
<evidence type="ECO:0000256" key="1">
    <source>
        <dbReference type="ARBA" id="ARBA00009003"/>
    </source>
</evidence>
<dbReference type="Pfam" id="PF04488">
    <property type="entry name" value="Gly_transf_sug"/>
    <property type="match status" value="1"/>
</dbReference>
<comment type="caution">
    <text evidence="2">The sequence shown here is derived from an EMBL/GenBank/DDBJ whole genome shotgun (WGS) entry which is preliminary data.</text>
</comment>
<dbReference type="PANTHER" id="PTHR31834:SF9">
    <property type="entry name" value="INITIATION-SPECIFIC ALPHA-1,6-MANNOSYLTRANSFERASE"/>
    <property type="match status" value="1"/>
</dbReference>
<dbReference type="Gene3D" id="3.90.550.20">
    <property type="match status" value="1"/>
</dbReference>
<keyword evidence="3" id="KW-1185">Reference proteome</keyword>
<organism evidence="2 3">
    <name type="scientific">Pichia inconspicua</name>
    <dbReference type="NCBI Taxonomy" id="52247"/>
    <lineage>
        <taxon>Eukaryota</taxon>
        <taxon>Fungi</taxon>
        <taxon>Dikarya</taxon>
        <taxon>Ascomycota</taxon>
        <taxon>Saccharomycotina</taxon>
        <taxon>Pichiomycetes</taxon>
        <taxon>Pichiales</taxon>
        <taxon>Pichiaceae</taxon>
        <taxon>Pichia</taxon>
    </lineage>
</organism>
<dbReference type="PANTHER" id="PTHR31834">
    <property type="entry name" value="INITIATION-SPECIFIC ALPHA-1,6-MANNOSYLTRANSFERASE"/>
    <property type="match status" value="1"/>
</dbReference>
<dbReference type="GO" id="GO:0006487">
    <property type="term" value="P:protein N-linked glycosylation"/>
    <property type="evidence" value="ECO:0007669"/>
    <property type="project" value="TreeGrafter"/>
</dbReference>